<feature type="region of interest" description="Disordered" evidence="1">
    <location>
        <begin position="293"/>
        <end position="318"/>
    </location>
</feature>
<protein>
    <submittedName>
        <fullName evidence="2">NAD(P)H nitroreductase</fullName>
    </submittedName>
</protein>
<accession>A0A8J3VIY4</accession>
<evidence type="ECO:0000313" key="3">
    <source>
        <dbReference type="Proteomes" id="UP000612899"/>
    </source>
</evidence>
<gene>
    <name evidence="2" type="ORF">Rhe02_59540</name>
</gene>
<dbReference type="InterPro" id="IPR050627">
    <property type="entry name" value="Nitroreductase/BluB"/>
</dbReference>
<proteinExistence type="predicted"/>
<evidence type="ECO:0000256" key="1">
    <source>
        <dbReference type="SAM" id="MobiDB-lite"/>
    </source>
</evidence>
<evidence type="ECO:0000313" key="2">
    <source>
        <dbReference type="EMBL" id="GIH07887.1"/>
    </source>
</evidence>
<dbReference type="PANTHER" id="PTHR23026">
    <property type="entry name" value="NADPH NITROREDUCTASE"/>
    <property type="match status" value="1"/>
</dbReference>
<dbReference type="GO" id="GO:0016491">
    <property type="term" value="F:oxidoreductase activity"/>
    <property type="evidence" value="ECO:0007669"/>
    <property type="project" value="InterPro"/>
</dbReference>
<reference evidence="2" key="1">
    <citation type="submission" date="2021-01" db="EMBL/GenBank/DDBJ databases">
        <title>Whole genome shotgun sequence of Rhizocola hellebori NBRC 109834.</title>
        <authorList>
            <person name="Komaki H."/>
            <person name="Tamura T."/>
        </authorList>
    </citation>
    <scope>NUCLEOTIDE SEQUENCE</scope>
    <source>
        <strain evidence="2">NBRC 109834</strain>
    </source>
</reference>
<dbReference type="PANTHER" id="PTHR23026:SF123">
    <property type="entry name" value="NAD(P)H NITROREDUCTASE RV3131-RELATED"/>
    <property type="match status" value="1"/>
</dbReference>
<sequence>MNMLRAAAELALAAPSIFNTQPWTWVVHPDRLLLRADRQRQLPAVDPSGRLLTISCGVALHHAVVALAPAAAEVRLMPDPADPDVLASLRLRPDRPPDDSALALRAAIKRRRTDRRAFARVPVSTDTVDALIAACEQQQAHLHVLAWHQTSQFALAAVRAGALQLSDPDYRAELADWTHRPPWSGDGVPASTTVPAIPRRVPVRDFAPFGGASLPPGIDNDLGASYAVIYTNVDGVRAWLRAGMALSAVLLTATAAGLGSAPISDVTETFPTRTLMDDMLPAGCAQVALRVGHPAPGEPPATPRRVPAEVISEATDPR</sequence>
<dbReference type="InterPro" id="IPR000415">
    <property type="entry name" value="Nitroreductase-like"/>
</dbReference>
<dbReference type="RefSeq" id="WP_203911655.1">
    <property type="nucleotide sequence ID" value="NZ_BONY01000041.1"/>
</dbReference>
<dbReference type="AlphaFoldDB" id="A0A8J3VIY4"/>
<dbReference type="Proteomes" id="UP000612899">
    <property type="component" value="Unassembled WGS sequence"/>
</dbReference>
<dbReference type="EMBL" id="BONY01000041">
    <property type="protein sequence ID" value="GIH07887.1"/>
    <property type="molecule type" value="Genomic_DNA"/>
</dbReference>
<organism evidence="2 3">
    <name type="scientific">Rhizocola hellebori</name>
    <dbReference type="NCBI Taxonomy" id="1392758"/>
    <lineage>
        <taxon>Bacteria</taxon>
        <taxon>Bacillati</taxon>
        <taxon>Actinomycetota</taxon>
        <taxon>Actinomycetes</taxon>
        <taxon>Micromonosporales</taxon>
        <taxon>Micromonosporaceae</taxon>
        <taxon>Rhizocola</taxon>
    </lineage>
</organism>
<comment type="caution">
    <text evidence="2">The sequence shown here is derived from an EMBL/GenBank/DDBJ whole genome shotgun (WGS) entry which is preliminary data.</text>
</comment>
<name>A0A8J3VIY4_9ACTN</name>
<keyword evidence="3" id="KW-1185">Reference proteome</keyword>
<dbReference type="Gene3D" id="3.40.109.10">
    <property type="entry name" value="NADH Oxidase"/>
    <property type="match status" value="1"/>
</dbReference>
<dbReference type="NCBIfam" id="NF047509">
    <property type="entry name" value="Rv3131_FMN_oxido"/>
    <property type="match status" value="1"/>
</dbReference>
<dbReference type="SUPFAM" id="SSF55469">
    <property type="entry name" value="FMN-dependent nitroreductase-like"/>
    <property type="match status" value="2"/>
</dbReference>